<dbReference type="Gene3D" id="3.40.1350.10">
    <property type="match status" value="1"/>
</dbReference>
<sequence length="240" mass="26605">MRADYKDWLVAQEYSDNTRNAQLHRVSRVEQAYGNLDEIWGAGGYDALIAELVYTSADEKAGRPNPSRLVFDGNIRNNLQSYKNAVVRYRKFLNESTLDAAAVLPEAAALPEIAHEKQKLSLERDMQAALRRDIARLEQGLTIADDGAERAVSSGFIDIFCQDRAGASVVVELKAGKTDARVVGQILGYMGDIMEEDGASRVRGIIVAHDFDKRTIAASRAVPNLTLMRYSISFTFEEMA</sequence>
<evidence type="ECO:0000259" key="2">
    <source>
        <dbReference type="Pfam" id="PF01939"/>
    </source>
</evidence>
<name>A0A549TB83_9HYPH</name>
<feature type="domain" description="Endonuclease NucS C-terminal" evidence="2">
    <location>
        <begin position="123"/>
        <end position="212"/>
    </location>
</feature>
<accession>A0A549TB83</accession>
<evidence type="ECO:0000256" key="1">
    <source>
        <dbReference type="ARBA" id="ARBA00023125"/>
    </source>
</evidence>
<dbReference type="InterPro" id="IPR048301">
    <property type="entry name" value="NucS_C"/>
</dbReference>
<keyword evidence="4" id="KW-1185">Reference proteome</keyword>
<protein>
    <submittedName>
        <fullName evidence="3">DUF91 domain-containing protein</fullName>
    </submittedName>
</protein>
<dbReference type="RefSeq" id="WP_143125096.1">
    <property type="nucleotide sequence ID" value="NZ_VJMG01000023.1"/>
</dbReference>
<evidence type="ECO:0000313" key="3">
    <source>
        <dbReference type="EMBL" id="TRL39135.1"/>
    </source>
</evidence>
<dbReference type="AlphaFoldDB" id="A0A549TB83"/>
<dbReference type="CDD" id="cd22341">
    <property type="entry name" value="NucS-like"/>
    <property type="match status" value="1"/>
</dbReference>
<reference evidence="3 4" key="1">
    <citation type="submission" date="2019-07" db="EMBL/GenBank/DDBJ databases">
        <title>Ln-dependent methylotrophs.</title>
        <authorList>
            <person name="Tani A."/>
        </authorList>
    </citation>
    <scope>NUCLEOTIDE SEQUENCE [LARGE SCALE GENOMIC DNA]</scope>
    <source>
        <strain evidence="3 4">SM12</strain>
    </source>
</reference>
<dbReference type="GO" id="GO:0004519">
    <property type="term" value="F:endonuclease activity"/>
    <property type="evidence" value="ECO:0007669"/>
    <property type="project" value="InterPro"/>
</dbReference>
<dbReference type="EMBL" id="VJMG01000023">
    <property type="protein sequence ID" value="TRL39135.1"/>
    <property type="molecule type" value="Genomic_DNA"/>
</dbReference>
<dbReference type="PANTHER" id="PTHR38814:SF1">
    <property type="entry name" value="ENDONUCLEASE NUCS"/>
    <property type="match status" value="1"/>
</dbReference>
<proteinExistence type="predicted"/>
<gene>
    <name evidence="3" type="ORF">FNA46_10205</name>
</gene>
<keyword evidence="1" id="KW-0238">DNA-binding</keyword>
<organism evidence="3 4">
    <name type="scientific">Rhizobium straminoryzae</name>
    <dbReference type="NCBI Taxonomy" id="1387186"/>
    <lineage>
        <taxon>Bacteria</taxon>
        <taxon>Pseudomonadati</taxon>
        <taxon>Pseudomonadota</taxon>
        <taxon>Alphaproteobacteria</taxon>
        <taxon>Hyphomicrobiales</taxon>
        <taxon>Rhizobiaceae</taxon>
        <taxon>Rhizobium/Agrobacterium group</taxon>
        <taxon>Rhizobium</taxon>
    </lineage>
</organism>
<comment type="caution">
    <text evidence="3">The sequence shown here is derived from an EMBL/GenBank/DDBJ whole genome shotgun (WGS) entry which is preliminary data.</text>
</comment>
<dbReference type="Proteomes" id="UP000316801">
    <property type="component" value="Unassembled WGS sequence"/>
</dbReference>
<dbReference type="InterPro" id="IPR011856">
    <property type="entry name" value="tRNA_endonuc-like_dom_sf"/>
</dbReference>
<dbReference type="InterPro" id="IPR002793">
    <property type="entry name" value="Endonuclease_NucS"/>
</dbReference>
<dbReference type="GO" id="GO:0003677">
    <property type="term" value="F:DNA binding"/>
    <property type="evidence" value="ECO:0007669"/>
    <property type="project" value="UniProtKB-KW"/>
</dbReference>
<dbReference type="Pfam" id="PF01939">
    <property type="entry name" value="NucS_C"/>
    <property type="match status" value="1"/>
</dbReference>
<evidence type="ECO:0000313" key="4">
    <source>
        <dbReference type="Proteomes" id="UP000316801"/>
    </source>
</evidence>
<dbReference type="PANTHER" id="PTHR38814">
    <property type="entry name" value="ENDONUCLEASE NUCS"/>
    <property type="match status" value="1"/>
</dbReference>